<dbReference type="InterPro" id="IPR016449">
    <property type="entry name" value="K_chnl_inward-rec_Kir"/>
</dbReference>
<keyword evidence="8" id="KW-0406">Ion transport</keyword>
<dbReference type="InterPro" id="IPR013518">
    <property type="entry name" value="K_chnl_inward-rec_Kir_cyto"/>
</dbReference>
<name>A0A1C2G2T1_9GAMM</name>
<keyword evidence="12" id="KW-1185">Reference proteome</keyword>
<sequence length="303" mass="34000">MRVPFPWPRGSRLVTRSLKTRIANWVAAGRNVVGDLYHALITMGWPAFLLGIGVIFVLANSAFALAYLAQPGAIAHARPQSFADAFFFSVQTMATIGYGIMYPGTFYANVLMSLETLIGLFGVAFATGLAFARFSRPRARIRFSEAAVVSLYHGVPTLMFRVANQRGNQILEARVQVTLLRTEHSPEGQRMRRFRDLVLLRDSTPSFSYSWTVMHPITSNSPLSGTSRATLEEQDAELVVILAGLDETLSQTIHARHVYKPAAIHWRHRLRDILSKDTHGNYLIDYRHFDGIEIEPPETQREA</sequence>
<evidence type="ECO:0000256" key="9">
    <source>
        <dbReference type="ARBA" id="ARBA00023136"/>
    </source>
</evidence>
<dbReference type="InterPro" id="IPR013099">
    <property type="entry name" value="K_chnl_dom"/>
</dbReference>
<dbReference type="OrthoDB" id="9799090at2"/>
<keyword evidence="5" id="KW-0851">Voltage-gated channel</keyword>
<dbReference type="GO" id="GO:0034765">
    <property type="term" value="P:regulation of monoatomic ion transmembrane transport"/>
    <property type="evidence" value="ECO:0007669"/>
    <property type="project" value="TreeGrafter"/>
</dbReference>
<proteinExistence type="predicted"/>
<dbReference type="EMBL" id="PSYR01000001">
    <property type="protein sequence ID" value="RCN59193.1"/>
    <property type="molecule type" value="Genomic_DNA"/>
</dbReference>
<protein>
    <submittedName>
        <fullName evidence="11">ATP-sensitive inward rectifier potassium channel 10</fullName>
    </submittedName>
</protein>
<gene>
    <name evidence="11" type="ORF">C4900_05610</name>
</gene>
<dbReference type="GO" id="GO:0034702">
    <property type="term" value="C:monoatomic ion channel complex"/>
    <property type="evidence" value="ECO:0007669"/>
    <property type="project" value="UniProtKB-KW"/>
</dbReference>
<dbReference type="PRINTS" id="PR01320">
    <property type="entry name" value="KIRCHANNEL"/>
</dbReference>
<dbReference type="Pfam" id="PF07885">
    <property type="entry name" value="Ion_trans_2"/>
    <property type="match status" value="1"/>
</dbReference>
<dbReference type="Gene3D" id="2.60.40.1400">
    <property type="entry name" value="G protein-activated inward rectifier potassium channel 1"/>
    <property type="match status" value="1"/>
</dbReference>
<dbReference type="PANTHER" id="PTHR11767:SF102">
    <property type="entry name" value="INWARDLY RECTIFYING POTASSIUM CHANNEL 1, ISOFORM F"/>
    <property type="match status" value="1"/>
</dbReference>
<comment type="caution">
    <text evidence="11">The sequence shown here is derived from an EMBL/GenBank/DDBJ whole genome shotgun (WGS) entry which is preliminary data.</text>
</comment>
<reference evidence="11 12" key="1">
    <citation type="submission" date="2018-02" db="EMBL/GenBank/DDBJ databases">
        <title>Insights into the biology of acidophilic members of the Acidiferrobacteraceae family derived from comparative genomic analyses.</title>
        <authorList>
            <person name="Issotta F."/>
            <person name="Thyssen C."/>
            <person name="Mena C."/>
            <person name="Moya A."/>
            <person name="Bellenberg S."/>
            <person name="Sproer C."/>
            <person name="Covarrubias P.C."/>
            <person name="Sand W."/>
            <person name="Quatrini R."/>
            <person name="Vera M."/>
        </authorList>
    </citation>
    <scope>NUCLEOTIDE SEQUENCE [LARGE SCALE GENOMIC DNA]</scope>
    <source>
        <strain evidence="12">m-1</strain>
    </source>
</reference>
<keyword evidence="7" id="KW-1133">Transmembrane helix</keyword>
<dbReference type="Proteomes" id="UP000253250">
    <property type="component" value="Unassembled WGS sequence"/>
</dbReference>
<keyword evidence="3" id="KW-0633">Potassium transport</keyword>
<comment type="subcellular location">
    <subcellularLocation>
        <location evidence="1">Membrane</location>
        <topology evidence="1">Multi-pass membrane protein</topology>
    </subcellularLocation>
</comment>
<keyword evidence="9" id="KW-0472">Membrane</keyword>
<dbReference type="GO" id="GO:0005242">
    <property type="term" value="F:inward rectifier potassium channel activity"/>
    <property type="evidence" value="ECO:0007669"/>
    <property type="project" value="InterPro"/>
</dbReference>
<dbReference type="InterPro" id="IPR014756">
    <property type="entry name" value="Ig_E-set"/>
</dbReference>
<evidence type="ECO:0000313" key="12">
    <source>
        <dbReference type="Proteomes" id="UP000253250"/>
    </source>
</evidence>
<dbReference type="SUPFAM" id="SSF81296">
    <property type="entry name" value="E set domains"/>
    <property type="match status" value="1"/>
</dbReference>
<dbReference type="PANTHER" id="PTHR11767">
    <property type="entry name" value="INWARD RECTIFIER POTASSIUM CHANNEL"/>
    <property type="match status" value="1"/>
</dbReference>
<evidence type="ECO:0000256" key="8">
    <source>
        <dbReference type="ARBA" id="ARBA00023065"/>
    </source>
</evidence>
<evidence type="ECO:0000256" key="4">
    <source>
        <dbReference type="ARBA" id="ARBA00022692"/>
    </source>
</evidence>
<dbReference type="GO" id="GO:0005886">
    <property type="term" value="C:plasma membrane"/>
    <property type="evidence" value="ECO:0007669"/>
    <property type="project" value="TreeGrafter"/>
</dbReference>
<accession>A0A1C2G2T1</accession>
<organism evidence="11 12">
    <name type="scientific">Acidiferrobacter thiooxydans</name>
    <dbReference type="NCBI Taxonomy" id="163359"/>
    <lineage>
        <taxon>Bacteria</taxon>
        <taxon>Pseudomonadati</taxon>
        <taxon>Pseudomonadota</taxon>
        <taxon>Gammaproteobacteria</taxon>
        <taxon>Acidiferrobacterales</taxon>
        <taxon>Acidiferrobacteraceae</taxon>
        <taxon>Acidiferrobacter</taxon>
    </lineage>
</organism>
<dbReference type="Gene3D" id="1.10.287.70">
    <property type="match status" value="1"/>
</dbReference>
<evidence type="ECO:0000313" key="11">
    <source>
        <dbReference type="EMBL" id="RCN59193.1"/>
    </source>
</evidence>
<evidence type="ECO:0000256" key="3">
    <source>
        <dbReference type="ARBA" id="ARBA00022538"/>
    </source>
</evidence>
<keyword evidence="6" id="KW-0630">Potassium</keyword>
<dbReference type="GO" id="GO:1990573">
    <property type="term" value="P:potassium ion import across plasma membrane"/>
    <property type="evidence" value="ECO:0007669"/>
    <property type="project" value="TreeGrafter"/>
</dbReference>
<dbReference type="AlphaFoldDB" id="A0A1C2G2T1"/>
<evidence type="ECO:0000256" key="2">
    <source>
        <dbReference type="ARBA" id="ARBA00022448"/>
    </source>
</evidence>
<dbReference type="SUPFAM" id="SSF81324">
    <property type="entry name" value="Voltage-gated potassium channels"/>
    <property type="match status" value="1"/>
</dbReference>
<evidence type="ECO:0000256" key="1">
    <source>
        <dbReference type="ARBA" id="ARBA00004141"/>
    </source>
</evidence>
<evidence type="ECO:0000256" key="10">
    <source>
        <dbReference type="ARBA" id="ARBA00023303"/>
    </source>
</evidence>
<dbReference type="InterPro" id="IPR041647">
    <property type="entry name" value="IRK_C"/>
</dbReference>
<keyword evidence="4" id="KW-0812">Transmembrane</keyword>
<evidence type="ECO:0000256" key="6">
    <source>
        <dbReference type="ARBA" id="ARBA00022958"/>
    </source>
</evidence>
<dbReference type="Pfam" id="PF17655">
    <property type="entry name" value="IRK_C"/>
    <property type="match status" value="1"/>
</dbReference>
<evidence type="ECO:0000256" key="7">
    <source>
        <dbReference type="ARBA" id="ARBA00022989"/>
    </source>
</evidence>
<dbReference type="STRING" id="163359.A9R16_09680"/>
<keyword evidence="2" id="KW-0813">Transport</keyword>
<keyword evidence="10 11" id="KW-0407">Ion channel</keyword>
<evidence type="ECO:0000256" key="5">
    <source>
        <dbReference type="ARBA" id="ARBA00022882"/>
    </source>
</evidence>